<evidence type="ECO:0000313" key="2">
    <source>
        <dbReference type="EMBL" id="EXX68640.1"/>
    </source>
</evidence>
<dbReference type="PANTHER" id="PTHR47027:SF20">
    <property type="entry name" value="REVERSE TRANSCRIPTASE-LIKE PROTEIN WITH RNA-DIRECTED DNA POLYMERASE DOMAIN"/>
    <property type="match status" value="1"/>
</dbReference>
<comment type="caution">
    <text evidence="2">The sequence shown here is derived from an EMBL/GenBank/DDBJ whole genome shotgun (WGS) entry which is preliminary data.</text>
</comment>
<dbReference type="EMBL" id="JEMT01017225">
    <property type="protein sequence ID" value="EXX68640.1"/>
    <property type="molecule type" value="Genomic_DNA"/>
</dbReference>
<dbReference type="SUPFAM" id="SSF56672">
    <property type="entry name" value="DNA/RNA polymerases"/>
    <property type="match status" value="1"/>
</dbReference>
<evidence type="ECO:0000259" key="1">
    <source>
        <dbReference type="PROSITE" id="PS50878"/>
    </source>
</evidence>
<dbReference type="OrthoDB" id="2435398at2759"/>
<evidence type="ECO:0000313" key="3">
    <source>
        <dbReference type="Proteomes" id="UP000022910"/>
    </source>
</evidence>
<gene>
    <name evidence="2" type="ORF">RirG_103330</name>
</gene>
<sequence>MDISKAYDSVSSRSLRKGMERIKLPEQWINLVLDISYNRFNRVIVNNDLTEKYKVEDGIDQGEVWSPILWRIFYDPLLCKLDDMREQAGYEIKSEFKENITKDKVTIHSMIINAIAFMDDMTLISRSHDQIMDMLEICHSFYRLNDIKANPKKYEIIRINNVEKRDMIIEGQKIEKINSKNGNRFLGIFFTYNNNRAVHIKKMKDMIEGFVKIMNRKIITDKQVCKLWNTNMIPALEYQLQGVVITENEAKQLMAPINTLIKHKCKMPSSLPNCVLYDKDIYGVKDIYSLQFESLSKNIMYMANGNEIVRSIFKIQMEQLQQEAWTPLCFAEKVSQVKFSTKRFVGDALIVLDSKKFHLCDHENYNDLFRNHRIRGGYILIEEVLEEEF</sequence>
<reference evidence="2 3" key="1">
    <citation type="submission" date="2014-02" db="EMBL/GenBank/DDBJ databases">
        <title>Single nucleus genome sequencing reveals high similarity among nuclei of an endomycorrhizal fungus.</title>
        <authorList>
            <person name="Lin K."/>
            <person name="Geurts R."/>
            <person name="Zhang Z."/>
            <person name="Limpens E."/>
            <person name="Saunders D.G."/>
            <person name="Mu D."/>
            <person name="Pang E."/>
            <person name="Cao H."/>
            <person name="Cha H."/>
            <person name="Lin T."/>
            <person name="Zhou Q."/>
            <person name="Shang Y."/>
            <person name="Li Y."/>
            <person name="Ivanov S."/>
            <person name="Sharma T."/>
            <person name="Velzen R.V."/>
            <person name="Ruijter N.D."/>
            <person name="Aanen D.K."/>
            <person name="Win J."/>
            <person name="Kamoun S."/>
            <person name="Bisseling T."/>
            <person name="Huang S."/>
        </authorList>
    </citation>
    <scope>NUCLEOTIDE SEQUENCE [LARGE SCALE GENOMIC DNA]</scope>
    <source>
        <strain evidence="3">DAOM197198w</strain>
    </source>
</reference>
<dbReference type="Proteomes" id="UP000022910">
    <property type="component" value="Unassembled WGS sequence"/>
</dbReference>
<accession>A0A015JNA3</accession>
<keyword evidence="3" id="KW-1185">Reference proteome</keyword>
<name>A0A015JNA3_RHIIW</name>
<dbReference type="AlphaFoldDB" id="A0A015JNA3"/>
<dbReference type="HOGENOM" id="CLU_032748_0_0_1"/>
<proteinExistence type="predicted"/>
<dbReference type="InterPro" id="IPR043502">
    <property type="entry name" value="DNA/RNA_pol_sf"/>
</dbReference>
<dbReference type="Pfam" id="PF00078">
    <property type="entry name" value="RVT_1"/>
    <property type="match status" value="1"/>
</dbReference>
<feature type="domain" description="Reverse transcriptase" evidence="1">
    <location>
        <begin position="1"/>
        <end position="190"/>
    </location>
</feature>
<organism evidence="2 3">
    <name type="scientific">Rhizophagus irregularis (strain DAOM 197198w)</name>
    <name type="common">Glomus intraradices</name>
    <dbReference type="NCBI Taxonomy" id="1432141"/>
    <lineage>
        <taxon>Eukaryota</taxon>
        <taxon>Fungi</taxon>
        <taxon>Fungi incertae sedis</taxon>
        <taxon>Mucoromycota</taxon>
        <taxon>Glomeromycotina</taxon>
        <taxon>Glomeromycetes</taxon>
        <taxon>Glomerales</taxon>
        <taxon>Glomeraceae</taxon>
        <taxon>Rhizophagus</taxon>
    </lineage>
</organism>
<dbReference type="PROSITE" id="PS50878">
    <property type="entry name" value="RT_POL"/>
    <property type="match status" value="1"/>
</dbReference>
<dbReference type="PANTHER" id="PTHR47027">
    <property type="entry name" value="REVERSE TRANSCRIPTASE DOMAIN-CONTAINING PROTEIN"/>
    <property type="match status" value="1"/>
</dbReference>
<protein>
    <recommendedName>
        <fullName evidence="1">Reverse transcriptase domain-containing protein</fullName>
    </recommendedName>
</protein>
<dbReference type="InterPro" id="IPR000477">
    <property type="entry name" value="RT_dom"/>
</dbReference>